<evidence type="ECO:0000256" key="3">
    <source>
        <dbReference type="ARBA" id="ARBA00022801"/>
    </source>
</evidence>
<gene>
    <name evidence="8" type="ORF">A3SI_15403</name>
</gene>
<dbReference type="Pfam" id="PF00350">
    <property type="entry name" value="Dynamin_N"/>
    <property type="match status" value="1"/>
</dbReference>
<dbReference type="GO" id="GO:0008053">
    <property type="term" value="P:mitochondrial fusion"/>
    <property type="evidence" value="ECO:0007669"/>
    <property type="project" value="TreeGrafter"/>
</dbReference>
<feature type="domain" description="Dynamin N-terminal" evidence="7">
    <location>
        <begin position="57"/>
        <end position="264"/>
    </location>
</feature>
<keyword evidence="3" id="KW-0378">Hydrolase</keyword>
<evidence type="ECO:0000256" key="1">
    <source>
        <dbReference type="ARBA" id="ARBA00004370"/>
    </source>
</evidence>
<dbReference type="OrthoDB" id="9816479at2"/>
<dbReference type="InterPro" id="IPR027417">
    <property type="entry name" value="P-loop_NTPase"/>
</dbReference>
<dbReference type="PANTHER" id="PTHR10465:SF0">
    <property type="entry name" value="SARCALUMENIN"/>
    <property type="match status" value="1"/>
</dbReference>
<keyword evidence="9" id="KW-1185">Reference proteome</keyword>
<dbReference type="Gene3D" id="3.40.50.300">
    <property type="entry name" value="P-loop containing nucleotide triphosphate hydrolases"/>
    <property type="match status" value="1"/>
</dbReference>
<proteinExistence type="predicted"/>
<dbReference type="AlphaFoldDB" id="I5BYD2"/>
<comment type="subcellular location">
    <subcellularLocation>
        <location evidence="1">Membrane</location>
    </subcellularLocation>
</comment>
<dbReference type="Proteomes" id="UP000005551">
    <property type="component" value="Unassembled WGS sequence"/>
</dbReference>
<dbReference type="GO" id="GO:0016020">
    <property type="term" value="C:membrane"/>
    <property type="evidence" value="ECO:0007669"/>
    <property type="project" value="UniProtKB-SubCell"/>
</dbReference>
<evidence type="ECO:0000313" key="9">
    <source>
        <dbReference type="Proteomes" id="UP000005551"/>
    </source>
</evidence>
<reference evidence="8 9" key="1">
    <citation type="submission" date="2012-05" db="EMBL/GenBank/DDBJ databases">
        <title>Genome sequence of Nitritalea halalkaliphila LW7.</title>
        <authorList>
            <person name="Jangir P.K."/>
            <person name="Singh A."/>
            <person name="Shivaji S."/>
            <person name="Sharma R."/>
        </authorList>
    </citation>
    <scope>NUCLEOTIDE SEQUENCE [LARGE SCALE GENOMIC DNA]</scope>
    <source>
        <strain evidence="8 9">LW7</strain>
    </source>
</reference>
<accession>I5BYD2</accession>
<protein>
    <submittedName>
        <fullName evidence="8">Dynamin family protein</fullName>
    </submittedName>
</protein>
<dbReference type="STRING" id="1189621.A3SI_15403"/>
<keyword evidence="5" id="KW-0472">Membrane</keyword>
<dbReference type="GO" id="GO:0005525">
    <property type="term" value="F:GTP binding"/>
    <property type="evidence" value="ECO:0007669"/>
    <property type="project" value="UniProtKB-KW"/>
</dbReference>
<evidence type="ECO:0000256" key="2">
    <source>
        <dbReference type="ARBA" id="ARBA00022741"/>
    </source>
</evidence>
<evidence type="ECO:0000259" key="7">
    <source>
        <dbReference type="Pfam" id="PF00350"/>
    </source>
</evidence>
<dbReference type="InterPro" id="IPR027094">
    <property type="entry name" value="Mitofusin_fam"/>
</dbReference>
<evidence type="ECO:0000256" key="6">
    <source>
        <dbReference type="SAM" id="Coils"/>
    </source>
</evidence>
<dbReference type="SUPFAM" id="SSF52540">
    <property type="entry name" value="P-loop containing nucleoside triphosphate hydrolases"/>
    <property type="match status" value="1"/>
</dbReference>
<keyword evidence="2" id="KW-0547">Nucleotide-binding</keyword>
<comment type="caution">
    <text evidence="8">The sequence shown here is derived from an EMBL/GenBank/DDBJ whole genome shotgun (WGS) entry which is preliminary data.</text>
</comment>
<keyword evidence="6" id="KW-0175">Coiled coil</keyword>
<evidence type="ECO:0000256" key="5">
    <source>
        <dbReference type="ARBA" id="ARBA00023136"/>
    </source>
</evidence>
<dbReference type="InterPro" id="IPR045063">
    <property type="entry name" value="Dynamin_N"/>
</dbReference>
<evidence type="ECO:0000313" key="8">
    <source>
        <dbReference type="EMBL" id="EIM74584.1"/>
    </source>
</evidence>
<sequence>MNMELLDDYIMKKTKLFSLLDRLKDDGFVPCEFLDKRYNEENINEIKKSIQDGKFTISVCGQINAGKSSFINFLLFNGRPILPADDTPWTAKLCSICYGEKNSAVVKYYSQESWEKIKKQEFLNEAGEKLNYYETFLKEDVDRASRQGIYQDQVITKNGKVDRNVSLEDLTQYVTKNGNYTPFVETVEIQINNELLKGVTFVDTPGINDRNELRSKVTTDWIQKSSAVIYLFYTGQSLSKADFDFIDMHLAAISSKKILFLVTKADTSNDYQGAVDFVQENLRNNPDLKDRNFLSASKNVFPISTLAALIDQNLKNGVELDEDLAFHLDRLEADAPEFLDNQGFIPPFIEELKKHLMEDSGDALIDKGKELINDVLRTKLDALTNQLSGLENEEKMISKGVEQLINEQNEVNHKVLEFEDLRDRASNRFVFLSNEIRNEIDSMVNGVLQQSRKDLEVKILNINSLYERRNSLVHKIRDQLEAIIVPKINNKIKESDHLDKVKEYQDYIVESLSKISLSNYPMRKYHLISHSFSGDQLKKKLSLDGLTSDALKKHEDLKVYKFVFDFTDKEKFNSKLFRTVDSFYEALGNQLKGVIKQTILSDVEIVRDRMFEQTSRHFHYINEKLAKYEEDRKDRVFIHESINLSIKKLKEETDKMKEVQAEIEKMLANI</sequence>
<dbReference type="EMBL" id="AJYA01000040">
    <property type="protein sequence ID" value="EIM74584.1"/>
    <property type="molecule type" value="Genomic_DNA"/>
</dbReference>
<organism evidence="8 9">
    <name type="scientific">Nitritalea halalkaliphila LW7</name>
    <dbReference type="NCBI Taxonomy" id="1189621"/>
    <lineage>
        <taxon>Bacteria</taxon>
        <taxon>Pseudomonadati</taxon>
        <taxon>Bacteroidota</taxon>
        <taxon>Cytophagia</taxon>
        <taxon>Cytophagales</taxon>
        <taxon>Cyclobacteriaceae</taxon>
        <taxon>Nitritalea</taxon>
    </lineage>
</organism>
<dbReference type="GO" id="GO:0003924">
    <property type="term" value="F:GTPase activity"/>
    <property type="evidence" value="ECO:0007669"/>
    <property type="project" value="InterPro"/>
</dbReference>
<keyword evidence="4" id="KW-0342">GTP-binding</keyword>
<feature type="coiled-coil region" evidence="6">
    <location>
        <begin position="642"/>
        <end position="669"/>
    </location>
</feature>
<name>I5BYD2_9BACT</name>
<dbReference type="PANTHER" id="PTHR10465">
    <property type="entry name" value="TRANSMEMBRANE GTPASE FZO1"/>
    <property type="match status" value="1"/>
</dbReference>
<evidence type="ECO:0000256" key="4">
    <source>
        <dbReference type="ARBA" id="ARBA00023134"/>
    </source>
</evidence>